<keyword evidence="6" id="KW-0694">RNA-binding</keyword>
<dbReference type="SMART" id="SM00487">
    <property type="entry name" value="DEXDc"/>
    <property type="match status" value="1"/>
</dbReference>
<dbReference type="GO" id="GO:0003724">
    <property type="term" value="F:RNA helicase activity"/>
    <property type="evidence" value="ECO:0007669"/>
    <property type="project" value="UniProtKB-EC"/>
</dbReference>
<keyword evidence="2" id="KW-0547">Nucleotide-binding</keyword>
<dbReference type="Pfam" id="PF00271">
    <property type="entry name" value="Helicase_C"/>
    <property type="match status" value="1"/>
</dbReference>
<evidence type="ECO:0000259" key="11">
    <source>
        <dbReference type="PROSITE" id="PS51195"/>
    </source>
</evidence>
<evidence type="ECO:0000259" key="9">
    <source>
        <dbReference type="PROSITE" id="PS51192"/>
    </source>
</evidence>
<feature type="compositionally biased region" description="Acidic residues" evidence="8">
    <location>
        <begin position="302"/>
        <end position="317"/>
    </location>
</feature>
<name>A0A2P2J6G0_RHIMU</name>
<keyword evidence="3" id="KW-0378">Hydrolase</keyword>
<dbReference type="Gene3D" id="3.40.50.300">
    <property type="entry name" value="P-loop containing nucleotide triphosphate hydrolases"/>
    <property type="match status" value="2"/>
</dbReference>
<dbReference type="CDD" id="cd00268">
    <property type="entry name" value="DEADc"/>
    <property type="match status" value="1"/>
</dbReference>
<evidence type="ECO:0000256" key="6">
    <source>
        <dbReference type="ARBA" id="ARBA00022884"/>
    </source>
</evidence>
<organism evidence="12">
    <name type="scientific">Rhizophora mucronata</name>
    <name type="common">Asiatic mangrove</name>
    <dbReference type="NCBI Taxonomy" id="61149"/>
    <lineage>
        <taxon>Eukaryota</taxon>
        <taxon>Viridiplantae</taxon>
        <taxon>Streptophyta</taxon>
        <taxon>Embryophyta</taxon>
        <taxon>Tracheophyta</taxon>
        <taxon>Spermatophyta</taxon>
        <taxon>Magnoliopsida</taxon>
        <taxon>eudicotyledons</taxon>
        <taxon>Gunneridae</taxon>
        <taxon>Pentapetalae</taxon>
        <taxon>rosids</taxon>
        <taxon>fabids</taxon>
        <taxon>Malpighiales</taxon>
        <taxon>Rhizophoraceae</taxon>
        <taxon>Rhizophora</taxon>
    </lineage>
</organism>
<dbReference type="SMART" id="SM00490">
    <property type="entry name" value="HELICc"/>
    <property type="match status" value="1"/>
</dbReference>
<evidence type="ECO:0000256" key="1">
    <source>
        <dbReference type="ARBA" id="ARBA00012552"/>
    </source>
</evidence>
<dbReference type="GO" id="GO:0016787">
    <property type="term" value="F:hydrolase activity"/>
    <property type="evidence" value="ECO:0007669"/>
    <property type="project" value="UniProtKB-KW"/>
</dbReference>
<feature type="region of interest" description="Disordered" evidence="8">
    <location>
        <begin position="296"/>
        <end position="317"/>
    </location>
</feature>
<proteinExistence type="predicted"/>
<reference evidence="12" key="1">
    <citation type="submission" date="2018-02" db="EMBL/GenBank/DDBJ databases">
        <title>Rhizophora mucronata_Transcriptome.</title>
        <authorList>
            <person name="Meera S.P."/>
            <person name="Sreeshan A."/>
            <person name="Augustine A."/>
        </authorList>
    </citation>
    <scope>NUCLEOTIDE SEQUENCE</scope>
    <source>
        <tissue evidence="12">Leaf</tissue>
    </source>
</reference>
<feature type="domain" description="Helicase ATP-binding" evidence="9">
    <location>
        <begin position="116"/>
        <end position="380"/>
    </location>
</feature>
<dbReference type="SUPFAM" id="SSF52540">
    <property type="entry name" value="P-loop containing nucleoside triphosphate hydrolases"/>
    <property type="match status" value="1"/>
</dbReference>
<keyword evidence="4" id="KW-0347">Helicase</keyword>
<dbReference type="PROSITE" id="PS51194">
    <property type="entry name" value="HELICASE_CTER"/>
    <property type="match status" value="1"/>
</dbReference>
<evidence type="ECO:0000256" key="5">
    <source>
        <dbReference type="ARBA" id="ARBA00022840"/>
    </source>
</evidence>
<dbReference type="Pfam" id="PF00270">
    <property type="entry name" value="DEAD"/>
    <property type="match status" value="1"/>
</dbReference>
<dbReference type="PROSITE" id="PS51195">
    <property type="entry name" value="Q_MOTIF"/>
    <property type="match status" value="1"/>
</dbReference>
<dbReference type="AlphaFoldDB" id="A0A2P2J6G0"/>
<evidence type="ECO:0000256" key="4">
    <source>
        <dbReference type="ARBA" id="ARBA00022806"/>
    </source>
</evidence>
<dbReference type="EMBL" id="GGEC01008524">
    <property type="protein sequence ID" value="MBW89007.1"/>
    <property type="molecule type" value="Transcribed_RNA"/>
</dbReference>
<dbReference type="InterPro" id="IPR027417">
    <property type="entry name" value="P-loop_NTPase"/>
</dbReference>
<evidence type="ECO:0000259" key="10">
    <source>
        <dbReference type="PROSITE" id="PS51194"/>
    </source>
</evidence>
<keyword evidence="5" id="KW-0067">ATP-binding</keyword>
<dbReference type="EC" id="3.6.4.13" evidence="1"/>
<evidence type="ECO:0000256" key="2">
    <source>
        <dbReference type="ARBA" id="ARBA00022741"/>
    </source>
</evidence>
<dbReference type="PANTHER" id="PTHR47958">
    <property type="entry name" value="ATP-DEPENDENT RNA HELICASE DBP3"/>
    <property type="match status" value="1"/>
</dbReference>
<dbReference type="InterPro" id="IPR001650">
    <property type="entry name" value="Helicase_C-like"/>
</dbReference>
<feature type="domain" description="Helicase C-terminal" evidence="10">
    <location>
        <begin position="408"/>
        <end position="564"/>
    </location>
</feature>
<protein>
    <recommendedName>
        <fullName evidence="1">RNA helicase</fullName>
        <ecNumber evidence="1">3.6.4.13</ecNumber>
    </recommendedName>
</protein>
<evidence type="ECO:0000313" key="12">
    <source>
        <dbReference type="EMBL" id="MBW89007.1"/>
    </source>
</evidence>
<dbReference type="InterPro" id="IPR011545">
    <property type="entry name" value="DEAD/DEAH_box_helicase_dom"/>
</dbReference>
<dbReference type="CDD" id="cd18787">
    <property type="entry name" value="SF2_C_DEAD"/>
    <property type="match status" value="1"/>
</dbReference>
<dbReference type="InterPro" id="IPR014001">
    <property type="entry name" value="Helicase_ATP-bd"/>
</dbReference>
<feature type="domain" description="DEAD-box RNA helicase Q" evidence="11">
    <location>
        <begin position="85"/>
        <end position="113"/>
    </location>
</feature>
<evidence type="ECO:0000256" key="7">
    <source>
        <dbReference type="PROSITE-ProRule" id="PRU00552"/>
    </source>
</evidence>
<sequence>MLLHRSASVLHFYKLSSPPSFLSQLNHPFSFLYRSPYSSLSSPSYSLRIRLSWLSSSPGRSNRSFATSAAQNSGAADTFFAENGVSWTSVGLSDRLSRSLSLAGFDRPSLVQASCIPSILSGKDVVVAAETGSGKTHAYLVPLINKLCSAVDDHGNSSSDQGLSSSNGLSLVLCPNVLLCEQVVRMASGLCDDNGEPLVKVSAVCGRQGWPVDQPDMIVSTPAALLNNIEPKKQRRLDFMHGVKHVVFDEADMLLCGSFQNQVIRLINMLRFDEKQLSRINGSVFGIPVGSVSPSSGNYGLENEEEIQNESLSEDDEDFEDDVETEELKEEVEAVSVGSKDWRRVRKGYERSKQYIFVAATLPVNGKKTAGAVLKRMFPDAIWVSGNYLHCHNPRLKQRWIEVTVDTQVDALINAVNQGAGMLNHGDELNRTMVFANTVEAVEAVAKILERAGIDCYRYHKDNSLEERAKALVDFREKGGIFVCTDAAARGVDIPNVSHVVQADFATSAVDFLHRVGRTARAGHYGLVTSLYTKSNQDLVDAICQAGKLGQPVETAFSRKRSFRNKLKKKGMVSYILPFSFPIFSNTRDRRKINRNSLL</sequence>
<dbReference type="GO" id="GO:0005524">
    <property type="term" value="F:ATP binding"/>
    <property type="evidence" value="ECO:0007669"/>
    <property type="project" value="UniProtKB-KW"/>
</dbReference>
<feature type="short sequence motif" description="Q motif" evidence="7">
    <location>
        <begin position="85"/>
        <end position="113"/>
    </location>
</feature>
<dbReference type="PROSITE" id="PS51192">
    <property type="entry name" value="HELICASE_ATP_BIND_1"/>
    <property type="match status" value="1"/>
</dbReference>
<dbReference type="InterPro" id="IPR044742">
    <property type="entry name" value="DEAD/DEAH_RhlB"/>
</dbReference>
<accession>A0A2P2J6G0</accession>
<evidence type="ECO:0000256" key="8">
    <source>
        <dbReference type="SAM" id="MobiDB-lite"/>
    </source>
</evidence>
<dbReference type="GO" id="GO:0003723">
    <property type="term" value="F:RNA binding"/>
    <property type="evidence" value="ECO:0007669"/>
    <property type="project" value="UniProtKB-KW"/>
</dbReference>
<evidence type="ECO:0000256" key="3">
    <source>
        <dbReference type="ARBA" id="ARBA00022801"/>
    </source>
</evidence>
<dbReference type="InterPro" id="IPR014014">
    <property type="entry name" value="RNA_helicase_DEAD_Q_motif"/>
</dbReference>